<feature type="transmembrane region" description="Helical" evidence="1">
    <location>
        <begin position="265"/>
        <end position="282"/>
    </location>
</feature>
<organism evidence="3 6">
    <name type="scientific">Leptospira adleri</name>
    <dbReference type="NCBI Taxonomy" id="2023186"/>
    <lineage>
        <taxon>Bacteria</taxon>
        <taxon>Pseudomonadati</taxon>
        <taxon>Spirochaetota</taxon>
        <taxon>Spirochaetia</taxon>
        <taxon>Leptospirales</taxon>
        <taxon>Leptospiraceae</taxon>
        <taxon>Leptospira</taxon>
    </lineage>
</organism>
<feature type="transmembrane region" description="Helical" evidence="1">
    <location>
        <begin position="180"/>
        <end position="196"/>
    </location>
</feature>
<feature type="transmembrane region" description="Helical" evidence="1">
    <location>
        <begin position="233"/>
        <end position="253"/>
    </location>
</feature>
<keyword evidence="1" id="KW-1133">Transmembrane helix</keyword>
<evidence type="ECO:0000313" key="5">
    <source>
        <dbReference type="Proteomes" id="UP000232149"/>
    </source>
</evidence>
<evidence type="ECO:0000313" key="3">
    <source>
        <dbReference type="EMBL" id="PJZ53690.1"/>
    </source>
</evidence>
<dbReference type="GO" id="GO:0016747">
    <property type="term" value="F:acyltransferase activity, transferring groups other than amino-acyl groups"/>
    <property type="evidence" value="ECO:0007669"/>
    <property type="project" value="InterPro"/>
</dbReference>
<dbReference type="Proteomes" id="UP000232188">
    <property type="component" value="Unassembled WGS sequence"/>
</dbReference>
<evidence type="ECO:0000313" key="4">
    <source>
        <dbReference type="EMBL" id="PJZ61223.1"/>
    </source>
</evidence>
<dbReference type="GO" id="GO:0016020">
    <property type="term" value="C:membrane"/>
    <property type="evidence" value="ECO:0007669"/>
    <property type="project" value="TreeGrafter"/>
</dbReference>
<dbReference type="PANTHER" id="PTHR23028">
    <property type="entry name" value="ACETYLTRANSFERASE"/>
    <property type="match status" value="1"/>
</dbReference>
<evidence type="ECO:0000313" key="6">
    <source>
        <dbReference type="Proteomes" id="UP000232188"/>
    </source>
</evidence>
<reference evidence="5 6" key="1">
    <citation type="submission" date="2017-07" db="EMBL/GenBank/DDBJ databases">
        <title>Leptospira spp. isolated from tropical soils.</title>
        <authorList>
            <person name="Thibeaux R."/>
            <person name="Iraola G."/>
            <person name="Ferres I."/>
            <person name="Bierque E."/>
            <person name="Girault D."/>
            <person name="Soupe-Gilbert M.-E."/>
            <person name="Picardeau M."/>
            <person name="Goarant C."/>
        </authorList>
    </citation>
    <scope>NUCLEOTIDE SEQUENCE [LARGE SCALE GENOMIC DNA]</scope>
    <source>
        <strain evidence="3 6">FH2-B-C1</strain>
        <strain evidence="4 5">FH2-B-D1</strain>
    </source>
</reference>
<feature type="transmembrane region" description="Helical" evidence="1">
    <location>
        <begin position="29"/>
        <end position="47"/>
    </location>
</feature>
<feature type="transmembrane region" description="Helical" evidence="1">
    <location>
        <begin position="326"/>
        <end position="345"/>
    </location>
</feature>
<dbReference type="EMBL" id="NPDU01000037">
    <property type="protein sequence ID" value="PJZ61223.1"/>
    <property type="molecule type" value="Genomic_DNA"/>
</dbReference>
<feature type="transmembrane region" description="Helical" evidence="1">
    <location>
        <begin position="357"/>
        <end position="383"/>
    </location>
</feature>
<dbReference type="Pfam" id="PF01757">
    <property type="entry name" value="Acyl_transf_3"/>
    <property type="match status" value="1"/>
</dbReference>
<protein>
    <recommendedName>
        <fullName evidence="2">Acyltransferase 3 domain-containing protein</fullName>
    </recommendedName>
</protein>
<dbReference type="PANTHER" id="PTHR23028:SF53">
    <property type="entry name" value="ACYL_TRANSF_3 DOMAIN-CONTAINING PROTEIN"/>
    <property type="match status" value="1"/>
</dbReference>
<comment type="caution">
    <text evidence="3">The sequence shown here is derived from an EMBL/GenBank/DDBJ whole genome shotgun (WGS) entry which is preliminary data.</text>
</comment>
<dbReference type="InterPro" id="IPR050879">
    <property type="entry name" value="Acyltransferase_3"/>
</dbReference>
<evidence type="ECO:0000256" key="1">
    <source>
        <dbReference type="SAM" id="Phobius"/>
    </source>
</evidence>
<keyword evidence="1" id="KW-0472">Membrane</keyword>
<dbReference type="EMBL" id="NPDV01000006">
    <property type="protein sequence ID" value="PJZ53690.1"/>
    <property type="molecule type" value="Genomic_DNA"/>
</dbReference>
<keyword evidence="5" id="KW-1185">Reference proteome</keyword>
<dbReference type="AlphaFoldDB" id="A0A2M9YQB5"/>
<feature type="domain" description="Acyltransferase 3" evidence="2">
    <location>
        <begin position="25"/>
        <end position="377"/>
    </location>
</feature>
<sequence>MSILNKMNIKEYCFSIFHKKDNEYENLNGIRAISILFVVVFHAWVTAKPILPGDPNPLRLFLGSLSSGVDFFFLLSGFLIYGGLFREHEKNGKLEIKKFFIKRSLRIFPAFYFALAILYYSKSQQLAKLESVQIDNAQILSLIAETKIRMEYVWVDIFYLSDFLPHYLYNGGWSLSIEEHFYLVLPFLCSVFLFRVNIRVRFIFYLLGFLTAFLVRMKLAFPANMDAAYHFHARFDSILAGMVVYEIFHHFPLNAERAEKYKGRILSLLILGIAIVIYAHQIDPGTSWALVVRPVMLSFGFGILMYFSFYPGFLKRFFSLGVFRPFARLGYTAYLWHIFAIPVAAKKILPLLQATPTVWMFLLTSLYLILVTFLISWFFFLLIEEPFLMLKDKLTGRQNKLS</sequence>
<name>A0A2M9YQB5_9LEPT</name>
<accession>A0A2M9YQB5</accession>
<keyword evidence="1" id="KW-0812">Transmembrane</keyword>
<proteinExistence type="predicted"/>
<feature type="transmembrane region" description="Helical" evidence="1">
    <location>
        <begin position="105"/>
        <end position="121"/>
    </location>
</feature>
<dbReference type="InterPro" id="IPR002656">
    <property type="entry name" value="Acyl_transf_3_dom"/>
</dbReference>
<gene>
    <name evidence="4" type="ORF">CH376_14480</name>
    <name evidence="3" type="ORF">CH380_08870</name>
</gene>
<dbReference type="GO" id="GO:0009103">
    <property type="term" value="P:lipopolysaccharide biosynthetic process"/>
    <property type="evidence" value="ECO:0007669"/>
    <property type="project" value="TreeGrafter"/>
</dbReference>
<feature type="transmembrane region" description="Helical" evidence="1">
    <location>
        <begin position="294"/>
        <end position="314"/>
    </location>
</feature>
<feature type="transmembrane region" description="Helical" evidence="1">
    <location>
        <begin position="203"/>
        <end position="221"/>
    </location>
</feature>
<dbReference type="Proteomes" id="UP000232149">
    <property type="component" value="Unassembled WGS sequence"/>
</dbReference>
<feature type="transmembrane region" description="Helical" evidence="1">
    <location>
        <begin position="59"/>
        <end position="84"/>
    </location>
</feature>
<evidence type="ECO:0000259" key="2">
    <source>
        <dbReference type="Pfam" id="PF01757"/>
    </source>
</evidence>